<dbReference type="PANTHER" id="PTHR46546">
    <property type="entry name" value="SHEWANELLA-LIKE PROTEIN PHOSPHATASE 1"/>
    <property type="match status" value="1"/>
</dbReference>
<proteinExistence type="predicted"/>
<dbReference type="InterPro" id="IPR029052">
    <property type="entry name" value="Metallo-depent_PP-like"/>
</dbReference>
<dbReference type="GO" id="GO:0016787">
    <property type="term" value="F:hydrolase activity"/>
    <property type="evidence" value="ECO:0007669"/>
    <property type="project" value="InterPro"/>
</dbReference>
<dbReference type="PANTHER" id="PTHR46546:SF4">
    <property type="entry name" value="SHEWANELLA-LIKE PROTEIN PHOSPHATASE 1"/>
    <property type="match status" value="1"/>
</dbReference>
<protein>
    <recommendedName>
        <fullName evidence="2">Calcineurin-like phosphoesterase domain-containing protein</fullName>
    </recommendedName>
</protein>
<feature type="region of interest" description="Disordered" evidence="1">
    <location>
        <begin position="113"/>
        <end position="132"/>
    </location>
</feature>
<dbReference type="OrthoDB" id="7550081at2"/>
<evidence type="ECO:0000259" key="2">
    <source>
        <dbReference type="Pfam" id="PF00149"/>
    </source>
</evidence>
<feature type="region of interest" description="Disordered" evidence="1">
    <location>
        <begin position="1"/>
        <end position="23"/>
    </location>
</feature>
<dbReference type="InterPro" id="IPR004843">
    <property type="entry name" value="Calcineurin-like_PHP"/>
</dbReference>
<comment type="caution">
    <text evidence="3">The sequence shown here is derived from an EMBL/GenBank/DDBJ whole genome shotgun (WGS) entry which is preliminary data.</text>
</comment>
<feature type="domain" description="Calcineurin-like phosphoesterase" evidence="2">
    <location>
        <begin position="919"/>
        <end position="1163"/>
    </location>
</feature>
<feature type="region of interest" description="Disordered" evidence="1">
    <location>
        <begin position="1260"/>
        <end position="1279"/>
    </location>
</feature>
<dbReference type="Pfam" id="PF00149">
    <property type="entry name" value="Metallophos"/>
    <property type="match status" value="1"/>
</dbReference>
<feature type="region of interest" description="Disordered" evidence="1">
    <location>
        <begin position="1306"/>
        <end position="1369"/>
    </location>
</feature>
<dbReference type="EMBL" id="JGYD01000029">
    <property type="protein sequence ID" value="KSV16163.1"/>
    <property type="molecule type" value="Genomic_DNA"/>
</dbReference>
<sequence length="1473" mass="159546">MAILGSPSQGNSGNILRNGPPRQPNNQVAINAALQQANKSVTAKPPGSEINVTVNNGIFTLTNKDGSVYNLTVKGIPGDTTQYVTNYLRNQGLDKDTVDDAVIKYTAIINQTTGSESVSNKSDSSSNLRSSGRAITVESEAAGSSKGVAEPESKVGDKKYTAITEESLAAGSGKTYTYEPVDDSDAGTDNSADTTGTDNNVKVTVDNSTAWTFTTPNGTVYTVPMAGLAWSDPAKMHEYITEYLASIGAPANVILAAVEKTPDVLQNAQLRTDDIDELKNTLAGMDKSTATAKALAAFIDAKGFSSLSPEEQFKKAIEYGLIPADSVYVPPDAGYNVGQNAPPGMPDDVAVSLGLLPSNEQIEYNAPNFDWAFMPKDEAAKYFAELKEIVGYDVSSDNLKQAMREAQEITTRQNLQASSKAISDAVLENIAKQKLSGQLRMADLLGMKPSDIYNKDGSLNSARIATILGGQPSDYKTIDDVLRKSADQDSGLARDIIKEIFTFGQAQTKTFNRDDLSKEYDKAAWQAGIKGMEMAESKEEFITRIIKQQNTGEVLKEFTIYMIPIVGTLYSIGKGDSGGQIALSAAIDVATFIPFIGQAAAIARAGARPAAALGKAILAEVKAPLTSVLHPLATAKVALSPFETMIMPRKIPLSSAELSFHTVRLPVVDVGGKKALAMALRDEITKKAIAGKTAKATKEGVTAEIQTTALNKTIAPAVISATPDVRPFLDGLTVGVVKDEAKGAASVGKGRDLFVSPSLHTKFSMSTAAGVSGSKGALKGAIIIRDPELLSRLKISGKTWAGTAEIEMRLPAGTVLPKPDQLLYSRDAYGDLLHILVINGKASPLTQAEINQMKIIGSADTLKNIFNPGTKAKVSKTAGKTTPYDELVEAHKNVEQMKKQLEQLKKTGRISPLSEGTYALGDLHGKYNQVMHTLTREGFVDEAGNWIAKNTTLIQAGDIVDRGYGGTKLINKMQVLDAQASKMGSRITTLMGNHDIVFGAVARELKTLPPELLRQAGKVRSKELLGKYAEYFRSTGNETSAKLMELFADGRGHVAEALSADSKTLAWLKDRPAMYVKDGVLYVHADSPNVYMQLLKEAKAKGIKGSNLEIVNKYTKELAKTTEGSKHFYDLMVKNRYQMTRESAMEMLKTFDAKRLVHGHTPQGGRITTKYDGLVTNIDSGSGTNGVSRIHHVGEMDIKLVRDGSKAITRAEMEAEYARALEEFRMRDMAVRRGYTVPYTIGGFVGKAVAISARPQQSSRRIATTKEVRAVSETRRPEIETRRVSTIPRRGRTGMRITDNLGRYVNTSQRTSTSTTRVPSEGRINPPETRVNPPVSNPPPRPPIGTYTPKEPDKKRQVTTEEARPKLKTGDVAWKQGALGSGDDQRPVWYIKRADGHVEIVFQPPEDAPRLEGTPEETFFTRGKKPPTNLTQEMGVTTAKINIERNPEIRFVQSKAPKIRQNIPKHIRRSIGM</sequence>
<organism evidence="3 4">
    <name type="scientific">Dehalococcoides mccartyi</name>
    <dbReference type="NCBI Taxonomy" id="61435"/>
    <lineage>
        <taxon>Bacteria</taxon>
        <taxon>Bacillati</taxon>
        <taxon>Chloroflexota</taxon>
        <taxon>Dehalococcoidia</taxon>
        <taxon>Dehalococcoidales</taxon>
        <taxon>Dehalococcoidaceae</taxon>
        <taxon>Dehalococcoides</taxon>
    </lineage>
</organism>
<dbReference type="Gene3D" id="3.60.21.10">
    <property type="match status" value="1"/>
</dbReference>
<feature type="compositionally biased region" description="Basic and acidic residues" evidence="1">
    <location>
        <begin position="1264"/>
        <end position="1279"/>
    </location>
</feature>
<accession>A0A0V8LXB8</accession>
<evidence type="ECO:0000313" key="4">
    <source>
        <dbReference type="Proteomes" id="UP000053577"/>
    </source>
</evidence>
<dbReference type="Proteomes" id="UP000053577">
    <property type="component" value="Unassembled WGS sequence"/>
</dbReference>
<name>A0A0V8LXB8_9CHLR</name>
<reference evidence="3 4" key="1">
    <citation type="journal article" date="2015" name="Sci. Rep.">
        <title>A comparative genomics and reductive dehalogenase gene transcription study of two chloroethene-respiring bacteria, Dehalococcoides mccartyi strains MB and 11a.</title>
        <authorList>
            <person name="Low A."/>
            <person name="Shen Z."/>
            <person name="Cheng D."/>
            <person name="Rogers M.J."/>
            <person name="Lee P.K."/>
            <person name="He J."/>
        </authorList>
    </citation>
    <scope>NUCLEOTIDE SEQUENCE [LARGE SCALE GENOMIC DNA]</scope>
    <source>
        <strain evidence="3 4">MB</strain>
    </source>
</reference>
<evidence type="ECO:0000256" key="1">
    <source>
        <dbReference type="SAM" id="MobiDB-lite"/>
    </source>
</evidence>
<feature type="compositionally biased region" description="Polar residues" evidence="1">
    <location>
        <begin position="1"/>
        <end position="15"/>
    </location>
</feature>
<dbReference type="RefSeq" id="WP_058293009.1">
    <property type="nucleotide sequence ID" value="NZ_JGYD01000029.1"/>
</dbReference>
<feature type="compositionally biased region" description="Low complexity" evidence="1">
    <location>
        <begin position="1307"/>
        <end position="1317"/>
    </location>
</feature>
<feature type="compositionally biased region" description="Low complexity" evidence="1">
    <location>
        <begin position="115"/>
        <end position="131"/>
    </location>
</feature>
<dbReference type="PATRIC" id="fig|61435.5.peg.1716"/>
<evidence type="ECO:0000313" key="3">
    <source>
        <dbReference type="EMBL" id="KSV16163.1"/>
    </source>
</evidence>
<feature type="compositionally biased region" description="Polar residues" evidence="1">
    <location>
        <begin position="187"/>
        <end position="200"/>
    </location>
</feature>
<feature type="region of interest" description="Disordered" evidence="1">
    <location>
        <begin position="174"/>
        <end position="200"/>
    </location>
</feature>
<feature type="compositionally biased region" description="Basic and acidic residues" evidence="1">
    <location>
        <begin position="1350"/>
        <end position="1369"/>
    </location>
</feature>
<gene>
    <name evidence="3" type="ORF">DA01_08720</name>
</gene>
<dbReference type="SUPFAM" id="SSF56300">
    <property type="entry name" value="Metallo-dependent phosphatases"/>
    <property type="match status" value="1"/>
</dbReference>